<keyword evidence="3" id="KW-1185">Reference proteome</keyword>
<proteinExistence type="predicted"/>
<dbReference type="Proteomes" id="UP000554482">
    <property type="component" value="Unassembled WGS sequence"/>
</dbReference>
<name>A0A7J6WZV6_THATH</name>
<evidence type="ECO:0000313" key="3">
    <source>
        <dbReference type="Proteomes" id="UP000554482"/>
    </source>
</evidence>
<keyword evidence="1" id="KW-0472">Membrane</keyword>
<dbReference type="AlphaFoldDB" id="A0A7J6WZV6"/>
<dbReference type="OrthoDB" id="1936275at2759"/>
<feature type="transmembrane region" description="Helical" evidence="1">
    <location>
        <begin position="15"/>
        <end position="36"/>
    </location>
</feature>
<sequence length="109" mass="11878">MYIYNVWINFLELNLSIIIGVSPMVENILVMMHCMLATRIMTRGLPGSKGLASGSKGREEAGGGIGVIGWETASPNTIFDTGENNNPQLVKARLKQWAQLVACSVRHSC</sequence>
<dbReference type="EMBL" id="JABWDY010007353">
    <property type="protein sequence ID" value="KAF5203001.1"/>
    <property type="molecule type" value="Genomic_DNA"/>
</dbReference>
<keyword evidence="1" id="KW-1133">Transmembrane helix</keyword>
<evidence type="ECO:0000256" key="1">
    <source>
        <dbReference type="SAM" id="Phobius"/>
    </source>
</evidence>
<keyword evidence="1" id="KW-0812">Transmembrane</keyword>
<comment type="caution">
    <text evidence="2">The sequence shown here is derived from an EMBL/GenBank/DDBJ whole genome shotgun (WGS) entry which is preliminary data.</text>
</comment>
<accession>A0A7J6WZV6</accession>
<gene>
    <name evidence="2" type="ORF">FRX31_007413</name>
</gene>
<protein>
    <submittedName>
        <fullName evidence="2">Uncharacterized protein</fullName>
    </submittedName>
</protein>
<reference evidence="2 3" key="1">
    <citation type="submission" date="2020-06" db="EMBL/GenBank/DDBJ databases">
        <title>Transcriptomic and genomic resources for Thalictrum thalictroides and T. hernandezii: Facilitating candidate gene discovery in an emerging model plant lineage.</title>
        <authorList>
            <person name="Arias T."/>
            <person name="Riano-Pachon D.M."/>
            <person name="Di Stilio V.S."/>
        </authorList>
    </citation>
    <scope>NUCLEOTIDE SEQUENCE [LARGE SCALE GENOMIC DNA]</scope>
    <source>
        <strain evidence="3">cv. WT478/WT964</strain>
        <tissue evidence="2">Leaves</tissue>
    </source>
</reference>
<evidence type="ECO:0000313" key="2">
    <source>
        <dbReference type="EMBL" id="KAF5203001.1"/>
    </source>
</evidence>
<organism evidence="2 3">
    <name type="scientific">Thalictrum thalictroides</name>
    <name type="common">Rue-anemone</name>
    <name type="synonym">Anemone thalictroides</name>
    <dbReference type="NCBI Taxonomy" id="46969"/>
    <lineage>
        <taxon>Eukaryota</taxon>
        <taxon>Viridiplantae</taxon>
        <taxon>Streptophyta</taxon>
        <taxon>Embryophyta</taxon>
        <taxon>Tracheophyta</taxon>
        <taxon>Spermatophyta</taxon>
        <taxon>Magnoliopsida</taxon>
        <taxon>Ranunculales</taxon>
        <taxon>Ranunculaceae</taxon>
        <taxon>Thalictroideae</taxon>
        <taxon>Thalictrum</taxon>
    </lineage>
</organism>